<sequence>MSSSSRRTFYDPLNPRMLSEQEISTMSSAECNAACLQIDQIIVSVLQNIDADFGRCHRTVADKILPEIEKQGLSSQKIWEGLKFWQGFFEASANVKLSDNRNDESAGGTSSSFPSNLHDHQSQPTERGPEELGIGTSKLTTATRFGDEPNKSTAQSQLSIPPENSGQSGSTTSLRRPPHWHDLSMDSPDTTLQMLPTQIISPIKPSSSNDSVVSGISLSLCAPSADDEAEPTPRADTRSQTAVATRAPILLHKALMRDMMSEKHKRRTISTPAKPSSSQPVASITFPQEVIDPSWNGITDLQKTTLDSFVSPAKQLRRPYVDYTDKASSKDDTEESLRAGISPPQTINFSVPRSKLARTPSKEAARLITRDVLETARFRAGYENPTDLEDSPPLEPPSVLREWKTRGYDQLLRPKDEVEDERKVDGGIGTKRQPSLDDRSKVPCPSGPLQEVSRSLIDLRDNETSSSNFEDSFDNTQRALNPFKQGPQDESGDSHRREHLFSRSNHGLSNQPSHGERSEESRGGSFAAFRSRKEDKRLSRASGPSNSLFSPESPDVLQQRSDRDRGRNFVPMKPDEMDTYFGGNLWRQSVLNQALYKVNVSSTVIQNQTKQFFF</sequence>
<feature type="compositionally biased region" description="Polar residues" evidence="16">
    <location>
        <begin position="502"/>
        <end position="513"/>
    </location>
</feature>
<dbReference type="PANTHER" id="PTHR28200:SF1">
    <property type="entry name" value="DASH COMPLEX SUBUNIT ASK1"/>
    <property type="match status" value="1"/>
</dbReference>
<evidence type="ECO:0000256" key="13">
    <source>
        <dbReference type="ARBA" id="ARBA00023242"/>
    </source>
</evidence>
<keyword evidence="15" id="KW-0137">Centromere</keyword>
<evidence type="ECO:0000256" key="7">
    <source>
        <dbReference type="ARBA" id="ARBA00022490"/>
    </source>
</evidence>
<dbReference type="GO" id="GO:0072686">
    <property type="term" value="C:mitotic spindle"/>
    <property type="evidence" value="ECO:0007669"/>
    <property type="project" value="InterPro"/>
</dbReference>
<comment type="caution">
    <text evidence="17">The sequence shown here is derived from an EMBL/GenBank/DDBJ whole genome shotgun (WGS) entry which is preliminary data.</text>
</comment>
<dbReference type="Pfam" id="PF08655">
    <property type="entry name" value="DASH_Ask1"/>
    <property type="match status" value="1"/>
</dbReference>
<keyword evidence="10" id="KW-0498">Mitosis</keyword>
<evidence type="ECO:0000256" key="9">
    <source>
        <dbReference type="ARBA" id="ARBA00022701"/>
    </source>
</evidence>
<evidence type="ECO:0000256" key="1">
    <source>
        <dbReference type="ARBA" id="ARBA00004123"/>
    </source>
</evidence>
<keyword evidence="12" id="KW-0206">Cytoskeleton</keyword>
<dbReference type="GO" id="GO:0042729">
    <property type="term" value="C:DASH complex"/>
    <property type="evidence" value="ECO:0007669"/>
    <property type="project" value="InterPro"/>
</dbReference>
<dbReference type="AlphaFoldDB" id="A0AAV0AZP8"/>
<organism evidence="17 18">
    <name type="scientific">Phakopsora pachyrhizi</name>
    <name type="common">Asian soybean rust disease fungus</name>
    <dbReference type="NCBI Taxonomy" id="170000"/>
    <lineage>
        <taxon>Eukaryota</taxon>
        <taxon>Fungi</taxon>
        <taxon>Dikarya</taxon>
        <taxon>Basidiomycota</taxon>
        <taxon>Pucciniomycotina</taxon>
        <taxon>Pucciniomycetes</taxon>
        <taxon>Pucciniales</taxon>
        <taxon>Phakopsoraceae</taxon>
        <taxon>Phakopsora</taxon>
    </lineage>
</organism>
<evidence type="ECO:0000256" key="10">
    <source>
        <dbReference type="ARBA" id="ARBA00022776"/>
    </source>
</evidence>
<comment type="similarity">
    <text evidence="4">Belongs to the DASH complex ASK1 family.</text>
</comment>
<feature type="compositionally biased region" description="Basic and acidic residues" evidence="16">
    <location>
        <begin position="492"/>
        <end position="501"/>
    </location>
</feature>
<evidence type="ECO:0000256" key="15">
    <source>
        <dbReference type="ARBA" id="ARBA00023328"/>
    </source>
</evidence>
<feature type="region of interest" description="Disordered" evidence="16">
    <location>
        <begin position="414"/>
        <end position="571"/>
    </location>
</feature>
<evidence type="ECO:0000256" key="4">
    <source>
        <dbReference type="ARBA" id="ARBA00010731"/>
    </source>
</evidence>
<keyword evidence="6" id="KW-0158">Chromosome</keyword>
<dbReference type="GO" id="GO:0005874">
    <property type="term" value="C:microtubule"/>
    <property type="evidence" value="ECO:0007669"/>
    <property type="project" value="UniProtKB-KW"/>
</dbReference>
<feature type="compositionally biased region" description="Basic and acidic residues" evidence="16">
    <location>
        <begin position="414"/>
        <end position="425"/>
    </location>
</feature>
<feature type="compositionally biased region" description="Polar residues" evidence="16">
    <location>
        <begin position="464"/>
        <end position="479"/>
    </location>
</feature>
<evidence type="ECO:0000313" key="17">
    <source>
        <dbReference type="EMBL" id="CAH7676110.1"/>
    </source>
</evidence>
<dbReference type="GO" id="GO:0008608">
    <property type="term" value="P:attachment of spindle microtubules to kinetochore"/>
    <property type="evidence" value="ECO:0007669"/>
    <property type="project" value="InterPro"/>
</dbReference>
<evidence type="ECO:0000256" key="12">
    <source>
        <dbReference type="ARBA" id="ARBA00023212"/>
    </source>
</evidence>
<evidence type="ECO:0000256" key="8">
    <source>
        <dbReference type="ARBA" id="ARBA00022618"/>
    </source>
</evidence>
<dbReference type="Proteomes" id="UP001153365">
    <property type="component" value="Unassembled WGS sequence"/>
</dbReference>
<dbReference type="EMBL" id="CALTRL010002589">
    <property type="protein sequence ID" value="CAH7676110.1"/>
    <property type="molecule type" value="Genomic_DNA"/>
</dbReference>
<feature type="compositionally biased region" description="Basic and acidic residues" evidence="16">
    <location>
        <begin position="323"/>
        <end position="337"/>
    </location>
</feature>
<keyword evidence="8" id="KW-0132">Cell division</keyword>
<keyword evidence="9" id="KW-0493">Microtubule</keyword>
<accession>A0AAV0AZP8</accession>
<proteinExistence type="inferred from homology"/>
<dbReference type="PANTHER" id="PTHR28200">
    <property type="entry name" value="DASH COMPLEX SUBUNIT ASK1"/>
    <property type="match status" value="1"/>
</dbReference>
<comment type="subcellular location">
    <subcellularLocation>
        <location evidence="3">Chromosome</location>
        <location evidence="3">Centromere</location>
        <location evidence="3">Kinetochore</location>
    </subcellularLocation>
    <subcellularLocation>
        <location evidence="2">Cytoplasm</location>
        <location evidence="2">Cytoskeleton</location>
        <location evidence="2">Spindle</location>
    </subcellularLocation>
    <subcellularLocation>
        <location evidence="1">Nucleus</location>
    </subcellularLocation>
</comment>
<feature type="compositionally biased region" description="Polar residues" evidence="16">
    <location>
        <begin position="151"/>
        <end position="174"/>
    </location>
</feature>
<reference evidence="17" key="1">
    <citation type="submission" date="2022-06" db="EMBL/GenBank/DDBJ databases">
        <authorList>
            <consortium name="SYNGENTA / RWTH Aachen University"/>
        </authorList>
    </citation>
    <scope>NUCLEOTIDE SEQUENCE</scope>
</reference>
<evidence type="ECO:0000256" key="11">
    <source>
        <dbReference type="ARBA" id="ARBA00022838"/>
    </source>
</evidence>
<evidence type="ECO:0000313" key="18">
    <source>
        <dbReference type="Proteomes" id="UP001153365"/>
    </source>
</evidence>
<feature type="region of interest" description="Disordered" evidence="16">
    <location>
        <begin position="323"/>
        <end position="362"/>
    </location>
</feature>
<gene>
    <name evidence="17" type="ORF">PPACK8108_LOCUS11208</name>
</gene>
<keyword evidence="7" id="KW-0963">Cytoplasm</keyword>
<evidence type="ECO:0000256" key="3">
    <source>
        <dbReference type="ARBA" id="ARBA00004629"/>
    </source>
</evidence>
<keyword evidence="18" id="KW-1185">Reference proteome</keyword>
<evidence type="ECO:0000256" key="6">
    <source>
        <dbReference type="ARBA" id="ARBA00022454"/>
    </source>
</evidence>
<protein>
    <recommendedName>
        <fullName evidence="5">DASH complex subunit ASK1</fullName>
    </recommendedName>
</protein>
<evidence type="ECO:0000256" key="2">
    <source>
        <dbReference type="ARBA" id="ARBA00004186"/>
    </source>
</evidence>
<evidence type="ECO:0000256" key="16">
    <source>
        <dbReference type="SAM" id="MobiDB-lite"/>
    </source>
</evidence>
<dbReference type="GO" id="GO:0051301">
    <property type="term" value="P:cell division"/>
    <property type="evidence" value="ECO:0007669"/>
    <property type="project" value="UniProtKB-KW"/>
</dbReference>
<feature type="region of interest" description="Disordered" evidence="16">
    <location>
        <begin position="100"/>
        <end position="190"/>
    </location>
</feature>
<evidence type="ECO:0000256" key="5">
    <source>
        <dbReference type="ARBA" id="ARBA00014520"/>
    </source>
</evidence>
<keyword evidence="14" id="KW-0131">Cell cycle</keyword>
<name>A0AAV0AZP8_PHAPC</name>
<keyword evidence="13" id="KW-0539">Nucleus</keyword>
<keyword evidence="11" id="KW-0995">Kinetochore</keyword>
<dbReference type="InterPro" id="IPR013964">
    <property type="entry name" value="DASH_Ask1"/>
</dbReference>
<dbReference type="GO" id="GO:0044732">
    <property type="term" value="C:mitotic spindle pole body"/>
    <property type="evidence" value="ECO:0007669"/>
    <property type="project" value="TreeGrafter"/>
</dbReference>
<evidence type="ECO:0000256" key="14">
    <source>
        <dbReference type="ARBA" id="ARBA00023306"/>
    </source>
</evidence>